<comment type="caution">
    <text evidence="1">The sequence shown here is derived from an EMBL/GenBank/DDBJ whole genome shotgun (WGS) entry which is preliminary data.</text>
</comment>
<gene>
    <name evidence="1" type="ORF">GCM10008908_35080</name>
</gene>
<evidence type="ECO:0000313" key="1">
    <source>
        <dbReference type="EMBL" id="GAA0778336.1"/>
    </source>
</evidence>
<dbReference type="EMBL" id="BAAACI010000008">
    <property type="protein sequence ID" value="GAA0778336.1"/>
    <property type="molecule type" value="Genomic_DNA"/>
</dbReference>
<organism evidence="1 2">
    <name type="scientific">Clostridium subterminale</name>
    <dbReference type="NCBI Taxonomy" id="1550"/>
    <lineage>
        <taxon>Bacteria</taxon>
        <taxon>Bacillati</taxon>
        <taxon>Bacillota</taxon>
        <taxon>Clostridia</taxon>
        <taxon>Eubacteriales</taxon>
        <taxon>Clostridiaceae</taxon>
        <taxon>Clostridium</taxon>
    </lineage>
</organism>
<proteinExistence type="predicted"/>
<sequence length="129" mass="14948">MYFTAIISNKSLRLCDLSKTNDYMERKWILNILEDSLIKAFEKNEISINLKEDYCYDKGIHNQLAFIIDMLKHYVESSSYITCFSKNGDLLSKWRAYGENGKEVSIGFNSKLISKAISRKNKVYGIVIV</sequence>
<evidence type="ECO:0008006" key="3">
    <source>
        <dbReference type="Google" id="ProtNLM"/>
    </source>
</evidence>
<keyword evidence="2" id="KW-1185">Reference proteome</keyword>
<protein>
    <recommendedName>
        <fullName evidence="3">DUF2971 domain-containing protein</fullName>
    </recommendedName>
</protein>
<dbReference type="Proteomes" id="UP001501047">
    <property type="component" value="Unassembled WGS sequence"/>
</dbReference>
<accession>A0ABP3W7F8</accession>
<evidence type="ECO:0000313" key="2">
    <source>
        <dbReference type="Proteomes" id="UP001501047"/>
    </source>
</evidence>
<name>A0ABP3W7F8_CLOSU</name>
<reference evidence="2" key="1">
    <citation type="journal article" date="2019" name="Int. J. Syst. Evol. Microbiol.">
        <title>The Global Catalogue of Microorganisms (GCM) 10K type strain sequencing project: providing services to taxonomists for standard genome sequencing and annotation.</title>
        <authorList>
            <consortium name="The Broad Institute Genomics Platform"/>
            <consortium name="The Broad Institute Genome Sequencing Center for Infectious Disease"/>
            <person name="Wu L."/>
            <person name="Ma J."/>
        </authorList>
    </citation>
    <scope>NUCLEOTIDE SEQUENCE [LARGE SCALE GENOMIC DNA]</scope>
    <source>
        <strain evidence="2">JCM 1417</strain>
    </source>
</reference>
<dbReference type="RefSeq" id="WP_343827839.1">
    <property type="nucleotide sequence ID" value="NZ_BAAACI010000008.1"/>
</dbReference>